<protein>
    <recommendedName>
        <fullName evidence="3">Maleate isomerase</fullName>
    </recommendedName>
</protein>
<name>A0ABS1TWC6_9PROT</name>
<evidence type="ECO:0000313" key="2">
    <source>
        <dbReference type="Proteomes" id="UP000660885"/>
    </source>
</evidence>
<dbReference type="RefSeq" id="WP_202829690.1">
    <property type="nucleotide sequence ID" value="NZ_JAETWB010000001.1"/>
</dbReference>
<dbReference type="Pfam" id="PF17645">
    <property type="entry name" value="Amdase"/>
    <property type="match status" value="1"/>
</dbReference>
<dbReference type="Gene3D" id="3.40.50.12500">
    <property type="match status" value="1"/>
</dbReference>
<gene>
    <name evidence="1" type="ORF">JMJ56_00700</name>
</gene>
<reference evidence="1 2" key="1">
    <citation type="submission" date="2021-01" db="EMBL/GenBank/DDBJ databases">
        <title>Belnapia mucosa sp. nov. and Belnapia arida sp. nov., isolated from the Tabernas Desert (Almeria, Spain).</title>
        <authorList>
            <person name="Molina-Menor E."/>
            <person name="Vidal-Verdu A."/>
            <person name="Calonge A."/>
            <person name="Satari L."/>
            <person name="Pereto J."/>
            <person name="Porcar M."/>
        </authorList>
    </citation>
    <scope>NUCLEOTIDE SEQUENCE [LARGE SCALE GENOMIC DNA]</scope>
    <source>
        <strain evidence="1 2">T18</strain>
    </source>
</reference>
<keyword evidence="2" id="KW-1185">Reference proteome</keyword>
<dbReference type="PANTHER" id="PTHR40267:SF1">
    <property type="entry name" value="BLR3294 PROTEIN"/>
    <property type="match status" value="1"/>
</dbReference>
<dbReference type="Proteomes" id="UP000660885">
    <property type="component" value="Unassembled WGS sequence"/>
</dbReference>
<dbReference type="InterPro" id="IPR026286">
    <property type="entry name" value="MaiA/AMDase"/>
</dbReference>
<dbReference type="EMBL" id="JAETWB010000001">
    <property type="protein sequence ID" value="MBL6076500.1"/>
    <property type="molecule type" value="Genomic_DNA"/>
</dbReference>
<dbReference type="InterPro" id="IPR053714">
    <property type="entry name" value="Iso_Racemase_Enz_sf"/>
</dbReference>
<dbReference type="PANTHER" id="PTHR40267">
    <property type="entry name" value="BLR3294 PROTEIN"/>
    <property type="match status" value="1"/>
</dbReference>
<evidence type="ECO:0008006" key="3">
    <source>
        <dbReference type="Google" id="ProtNLM"/>
    </source>
</evidence>
<accession>A0ABS1TWC6</accession>
<evidence type="ECO:0000313" key="1">
    <source>
        <dbReference type="EMBL" id="MBL6076500.1"/>
    </source>
</evidence>
<organism evidence="1 2">
    <name type="scientific">Belnapia arida</name>
    <dbReference type="NCBI Taxonomy" id="2804533"/>
    <lineage>
        <taxon>Bacteria</taxon>
        <taxon>Pseudomonadati</taxon>
        <taxon>Pseudomonadota</taxon>
        <taxon>Alphaproteobacteria</taxon>
        <taxon>Acetobacterales</taxon>
        <taxon>Roseomonadaceae</taxon>
        <taxon>Belnapia</taxon>
    </lineage>
</organism>
<sequence>MPRPAIGTVLPSSNRMVERVLGAILPLFPEVDGCVARIPYWGQGLGQPADGYDLGSFREAAWLLGHAGVGVVCWNGTRGAALGLAQDEALAAAMGEAAGCIGITTVMATVRVLERLGVQRVGMVAQGPMEEAAAHAAGLPVKVTELRGLGIRDNAAASAVEPEVIAGLAREVAAGAEAVLIWSTNLPGLALVPALEAELGVPVLDSASIGVWACLDALGVDMSKAAKLGRLFTLN</sequence>
<comment type="caution">
    <text evidence="1">The sequence shown here is derived from an EMBL/GenBank/DDBJ whole genome shotgun (WGS) entry which is preliminary data.</text>
</comment>
<proteinExistence type="predicted"/>